<sequence>MSDATLAPASIRAETRPSVAVVIVTADSGESLRDCVRQALAESEVTELWIVDNASIDDVPRQVAGEWTADGRVHLLPQTRNLGFGAGVNRGARHTVADYLLILNPDCMLSPGSIGRLLNSLDRLPRAGLIGAVICDTEGRPDPASRRRDPLLARALATLTGRKQVEGVTVQGPWLSGPIACDAVSGALMLLPRVAWQAVGGFDEGYFLHCEDLDLCRRLRDQGYGVWLDGAVRVEHGKGGSSRHRPVFVSWHKHRGMWRWFRRHDPAARRLWLAAMVWSGIWLHFAAGLPSRWLAGWRHRRRPSSGLAGA</sequence>
<dbReference type="HOGENOM" id="CLU_023845_0_5_6"/>
<keyword evidence="2" id="KW-0808">Transferase</keyword>
<name>H8L621_FRAAD</name>
<dbReference type="CDD" id="cd04186">
    <property type="entry name" value="GT_2_like_c"/>
    <property type="match status" value="1"/>
</dbReference>
<protein>
    <submittedName>
        <fullName evidence="2">Putative glycosyltransferase</fullName>
    </submittedName>
</protein>
<evidence type="ECO:0000313" key="3">
    <source>
        <dbReference type="Proteomes" id="UP000005234"/>
    </source>
</evidence>
<feature type="domain" description="Glycosyltransferase 2-like" evidence="1">
    <location>
        <begin position="21"/>
        <end position="142"/>
    </location>
</feature>
<dbReference type="PANTHER" id="PTHR43179">
    <property type="entry name" value="RHAMNOSYLTRANSFERASE WBBL"/>
    <property type="match status" value="1"/>
</dbReference>
<dbReference type="SUPFAM" id="SSF53448">
    <property type="entry name" value="Nucleotide-diphospho-sugar transferases"/>
    <property type="match status" value="1"/>
</dbReference>
<dbReference type="Pfam" id="PF00535">
    <property type="entry name" value="Glycos_transf_2"/>
    <property type="match status" value="1"/>
</dbReference>
<reference evidence="2" key="1">
    <citation type="submission" date="2012-02" db="EMBL/GenBank/DDBJ databases">
        <title>The complete genome of Frateuria aurantia DSM 6220.</title>
        <authorList>
            <consortium name="US DOE Joint Genome Institute (JGI-PGF)"/>
            <person name="Lucas S."/>
            <person name="Copeland A."/>
            <person name="Lapidus A."/>
            <person name="Glavina del Rio T."/>
            <person name="Dalin E."/>
            <person name="Tice H."/>
            <person name="Bruce D."/>
            <person name="Goodwin L."/>
            <person name="Pitluck S."/>
            <person name="Peters L."/>
            <person name="Ovchinnikova G."/>
            <person name="Teshima H."/>
            <person name="Kyrpides N."/>
            <person name="Mavromatis K."/>
            <person name="Ivanova N."/>
            <person name="Brettin T."/>
            <person name="Detter J.C."/>
            <person name="Han C."/>
            <person name="Larimer F."/>
            <person name="Land M."/>
            <person name="Hauser L."/>
            <person name="Markowitz V."/>
            <person name="Cheng J.-F."/>
            <person name="Hugenholtz P."/>
            <person name="Woyke T."/>
            <person name="Wu D."/>
            <person name="Brambilla E."/>
            <person name="Klenk H.-P."/>
            <person name="Eisen J.A."/>
        </authorList>
    </citation>
    <scope>NUCLEOTIDE SEQUENCE</scope>
    <source>
        <strain evidence="2">DSM 6220</strain>
    </source>
</reference>
<gene>
    <name evidence="2" type="ordered locus">Fraau_2399</name>
</gene>
<dbReference type="InterPro" id="IPR001173">
    <property type="entry name" value="Glyco_trans_2-like"/>
</dbReference>
<dbReference type="EMBL" id="CP003350">
    <property type="protein sequence ID" value="AFC86764.1"/>
    <property type="molecule type" value="Genomic_DNA"/>
</dbReference>
<proteinExistence type="predicted"/>
<organism evidence="2 3">
    <name type="scientific">Frateuria aurantia (strain ATCC 33424 / DSM 6220 / KCTC 2777 / LMG 1558 / NBRC 3245 / NCIMB 13370)</name>
    <name type="common">Acetobacter aurantius</name>
    <dbReference type="NCBI Taxonomy" id="767434"/>
    <lineage>
        <taxon>Bacteria</taxon>
        <taxon>Pseudomonadati</taxon>
        <taxon>Pseudomonadota</taxon>
        <taxon>Gammaproteobacteria</taxon>
        <taxon>Lysobacterales</taxon>
        <taxon>Rhodanobacteraceae</taxon>
        <taxon>Frateuria</taxon>
    </lineage>
</organism>
<dbReference type="InterPro" id="IPR029044">
    <property type="entry name" value="Nucleotide-diphossugar_trans"/>
</dbReference>
<dbReference type="OrthoDB" id="9771846at2"/>
<keyword evidence="3" id="KW-1185">Reference proteome</keyword>
<dbReference type="AlphaFoldDB" id="H8L621"/>
<dbReference type="KEGG" id="fau:Fraau_2399"/>
<dbReference type="Proteomes" id="UP000005234">
    <property type="component" value="Chromosome"/>
</dbReference>
<dbReference type="STRING" id="767434.Fraau_2399"/>
<dbReference type="GO" id="GO:0016740">
    <property type="term" value="F:transferase activity"/>
    <property type="evidence" value="ECO:0007669"/>
    <property type="project" value="UniProtKB-KW"/>
</dbReference>
<dbReference type="RefSeq" id="WP_014403767.1">
    <property type="nucleotide sequence ID" value="NC_017033.1"/>
</dbReference>
<evidence type="ECO:0000259" key="1">
    <source>
        <dbReference type="Pfam" id="PF00535"/>
    </source>
</evidence>
<dbReference type="PANTHER" id="PTHR43179:SF7">
    <property type="entry name" value="RHAMNOSYLTRANSFERASE WBBL"/>
    <property type="match status" value="1"/>
</dbReference>
<dbReference type="eggNOG" id="COG1216">
    <property type="taxonomic scope" value="Bacteria"/>
</dbReference>
<evidence type="ECO:0000313" key="2">
    <source>
        <dbReference type="EMBL" id="AFC86764.1"/>
    </source>
</evidence>
<accession>H8L621</accession>
<dbReference type="Gene3D" id="3.90.550.10">
    <property type="entry name" value="Spore Coat Polysaccharide Biosynthesis Protein SpsA, Chain A"/>
    <property type="match status" value="1"/>
</dbReference>